<dbReference type="OrthoDB" id="797407at2"/>
<organism evidence="2 3">
    <name type="scientific">Mucilaginibacter phyllosphaerae</name>
    <dbReference type="NCBI Taxonomy" id="1812349"/>
    <lineage>
        <taxon>Bacteria</taxon>
        <taxon>Pseudomonadati</taxon>
        <taxon>Bacteroidota</taxon>
        <taxon>Sphingobacteriia</taxon>
        <taxon>Sphingobacteriales</taxon>
        <taxon>Sphingobacteriaceae</taxon>
        <taxon>Mucilaginibacter</taxon>
    </lineage>
</organism>
<gene>
    <name evidence="2" type="ORF">E2R65_15120</name>
    <name evidence="1" type="ORF">GGR35_002480</name>
</gene>
<dbReference type="EMBL" id="SNQG01000005">
    <property type="protein sequence ID" value="TEW65241.1"/>
    <property type="molecule type" value="Genomic_DNA"/>
</dbReference>
<accession>A0A4Y8ABM9</accession>
<evidence type="ECO:0000313" key="1">
    <source>
        <dbReference type="EMBL" id="MBB3969867.1"/>
    </source>
</evidence>
<dbReference type="Proteomes" id="UP000583101">
    <property type="component" value="Unassembled WGS sequence"/>
</dbReference>
<dbReference type="AlphaFoldDB" id="A0A4Y8ABM9"/>
<dbReference type="Proteomes" id="UP000297248">
    <property type="component" value="Unassembled WGS sequence"/>
</dbReference>
<evidence type="ECO:0000313" key="3">
    <source>
        <dbReference type="Proteomes" id="UP000297248"/>
    </source>
</evidence>
<dbReference type="EMBL" id="JACIEG010000004">
    <property type="protein sequence ID" value="MBB3969867.1"/>
    <property type="molecule type" value="Genomic_DNA"/>
</dbReference>
<evidence type="ECO:0000313" key="2">
    <source>
        <dbReference type="EMBL" id="TEW65241.1"/>
    </source>
</evidence>
<comment type="caution">
    <text evidence="2">The sequence shown here is derived from an EMBL/GenBank/DDBJ whole genome shotgun (WGS) entry which is preliminary data.</text>
</comment>
<reference evidence="2" key="2">
    <citation type="submission" date="2019-03" db="EMBL/GenBank/DDBJ databases">
        <authorList>
            <person name="Yan Y.-Q."/>
            <person name="Du Z.-J."/>
        </authorList>
    </citation>
    <scope>NUCLEOTIDE SEQUENCE</scope>
    <source>
        <strain evidence="2">PP-F2FG21</strain>
    </source>
</reference>
<keyword evidence="4" id="KW-1185">Reference proteome</keyword>
<evidence type="ECO:0000313" key="4">
    <source>
        <dbReference type="Proteomes" id="UP000583101"/>
    </source>
</evidence>
<sequence length="207" mass="22709">MKVENPQAFRYIMPDEIYLLPKDKVALPAALPVAEAPAATDNLPVAPQPAAITQTAVTPALTPTPAIVIPQILQPVVETPETGFNYLGSNNKNFLILVNYSNETHMAATHLTALASILQRKELSLDDVAVLNVNKYQPVKLAQLAAYFSPTRLVIMGSDALPEGIGKLPLNQPLQGKKTHVLYSFSFDEMMSSNDNKKTFWEHMKTL</sequence>
<name>A0A4Y8ABM9_9SPHI</name>
<reference evidence="1 4" key="3">
    <citation type="submission" date="2020-08" db="EMBL/GenBank/DDBJ databases">
        <title>Genomic Encyclopedia of Type Strains, Phase IV (KMG-IV): sequencing the most valuable type-strain genomes for metagenomic binning, comparative biology and taxonomic classification.</title>
        <authorList>
            <person name="Goeker M."/>
        </authorList>
    </citation>
    <scope>NUCLEOTIDE SEQUENCE [LARGE SCALE GENOMIC DNA]</scope>
    <source>
        <strain evidence="1 4">DSM 100995</strain>
    </source>
</reference>
<reference evidence="2 3" key="1">
    <citation type="journal article" date="2016" name="Int. J. Syst. Evol. Microbiol.">
        <title>Proposal of Mucilaginibacter phyllosphaerae sp. nov. isolated from the phyllosphere of Galium album.</title>
        <authorList>
            <person name="Aydogan E.L."/>
            <person name="Busse H.J."/>
            <person name="Moser G."/>
            <person name="Muller C."/>
            <person name="Kampfer P."/>
            <person name="Glaeser S.P."/>
        </authorList>
    </citation>
    <scope>NUCLEOTIDE SEQUENCE [LARGE SCALE GENOMIC DNA]</scope>
    <source>
        <strain evidence="2 3">PP-F2FG21</strain>
    </source>
</reference>
<protein>
    <submittedName>
        <fullName evidence="1">DNA polymerase III psi subunit</fullName>
    </submittedName>
</protein>
<proteinExistence type="predicted"/>
<dbReference type="RefSeq" id="WP_134337313.1">
    <property type="nucleotide sequence ID" value="NZ_BMCZ01000005.1"/>
</dbReference>